<keyword evidence="10" id="KW-0443">Lipid metabolism</keyword>
<dbReference type="NCBIfam" id="TIGR00473">
    <property type="entry name" value="pssA"/>
    <property type="match status" value="1"/>
</dbReference>
<dbReference type="KEGG" id="plen:EIM92_05060"/>
<dbReference type="InterPro" id="IPR043130">
    <property type="entry name" value="CDP-OH_PTrfase_TM_dom"/>
</dbReference>
<gene>
    <name evidence="17" type="primary">pssA</name>
    <name evidence="17" type="ORF">EIM92_05060</name>
</gene>
<feature type="transmembrane region" description="Helical" evidence="16">
    <location>
        <begin position="7"/>
        <end position="23"/>
    </location>
</feature>
<dbReference type="GO" id="GO:0003882">
    <property type="term" value="F:CDP-diacylglycerol-serine O-phosphatidyltransferase activity"/>
    <property type="evidence" value="ECO:0007669"/>
    <property type="project" value="UniProtKB-EC"/>
</dbReference>
<evidence type="ECO:0000256" key="15">
    <source>
        <dbReference type="RuleBase" id="RU003750"/>
    </source>
</evidence>
<comment type="subcellular location">
    <subcellularLocation>
        <location evidence="2">Endomembrane system</location>
        <topology evidence="2">Multi-pass membrane protein</topology>
    </subcellularLocation>
</comment>
<keyword evidence="8 16" id="KW-0812">Transmembrane</keyword>
<evidence type="ECO:0000256" key="7">
    <source>
        <dbReference type="ARBA" id="ARBA00022679"/>
    </source>
</evidence>
<dbReference type="EC" id="2.7.8.8" evidence="4"/>
<evidence type="ECO:0000256" key="12">
    <source>
        <dbReference type="ARBA" id="ARBA00023209"/>
    </source>
</evidence>
<evidence type="ECO:0000256" key="6">
    <source>
        <dbReference type="ARBA" id="ARBA00022516"/>
    </source>
</evidence>
<keyword evidence="18" id="KW-1185">Reference proteome</keyword>
<dbReference type="Pfam" id="PF01066">
    <property type="entry name" value="CDP-OH_P_transf"/>
    <property type="match status" value="1"/>
</dbReference>
<evidence type="ECO:0000256" key="14">
    <source>
        <dbReference type="ARBA" id="ARBA00032361"/>
    </source>
</evidence>
<dbReference type="EMBL" id="CP034248">
    <property type="protein sequence ID" value="AZK45651.1"/>
    <property type="molecule type" value="Genomic_DNA"/>
</dbReference>
<dbReference type="GO" id="GO:0012505">
    <property type="term" value="C:endomembrane system"/>
    <property type="evidence" value="ECO:0007669"/>
    <property type="project" value="UniProtKB-SubCell"/>
</dbReference>
<evidence type="ECO:0000256" key="1">
    <source>
        <dbReference type="ARBA" id="ARBA00000287"/>
    </source>
</evidence>
<evidence type="ECO:0000256" key="3">
    <source>
        <dbReference type="ARBA" id="ARBA00010441"/>
    </source>
</evidence>
<comment type="similarity">
    <text evidence="3 15">Belongs to the CDP-alcohol phosphatidyltransferase class-I family.</text>
</comment>
<dbReference type="GO" id="GO:0008654">
    <property type="term" value="P:phospholipid biosynthetic process"/>
    <property type="evidence" value="ECO:0007669"/>
    <property type="project" value="UniProtKB-KW"/>
</dbReference>
<evidence type="ECO:0000256" key="2">
    <source>
        <dbReference type="ARBA" id="ARBA00004127"/>
    </source>
</evidence>
<dbReference type="OrthoDB" id="9777147at2"/>
<dbReference type="Gene3D" id="1.20.120.1760">
    <property type="match status" value="1"/>
</dbReference>
<evidence type="ECO:0000256" key="13">
    <source>
        <dbReference type="ARBA" id="ARBA00023264"/>
    </source>
</evidence>
<evidence type="ECO:0000256" key="9">
    <source>
        <dbReference type="ARBA" id="ARBA00022989"/>
    </source>
</evidence>
<sequence length="173" mass="19183">MYMRSIPNLLTFTNLSFGVLAMIEIFNQNYSASAVYVMIAAIIDRYDGRIARRLNVCSEFGRELDSLADLVSFGIAPALLVYFKFNFDDLGILRIVGIAALILYVVSGSYRLALFNIREFEGNFRGIPITVAGSILTIYSMIAPSANSSMIISVVTLLIFSLLMVSNIKIKKI</sequence>
<evidence type="ECO:0000256" key="10">
    <source>
        <dbReference type="ARBA" id="ARBA00023098"/>
    </source>
</evidence>
<keyword evidence="6" id="KW-0444">Lipid biosynthesis</keyword>
<dbReference type="InterPro" id="IPR004533">
    <property type="entry name" value="CDP-diaglyc--ser_O-PTrfase"/>
</dbReference>
<comment type="catalytic activity">
    <reaction evidence="1">
        <text>a CDP-1,2-diacyl-sn-glycerol + L-serine = a 1,2-diacyl-sn-glycero-3-phospho-L-serine + CMP + H(+)</text>
        <dbReference type="Rhea" id="RHEA:16913"/>
        <dbReference type="ChEBI" id="CHEBI:15378"/>
        <dbReference type="ChEBI" id="CHEBI:33384"/>
        <dbReference type="ChEBI" id="CHEBI:57262"/>
        <dbReference type="ChEBI" id="CHEBI:58332"/>
        <dbReference type="ChEBI" id="CHEBI:60377"/>
        <dbReference type="EC" id="2.7.8.8"/>
    </reaction>
</comment>
<dbReference type="Proteomes" id="UP000273145">
    <property type="component" value="Chromosome"/>
</dbReference>
<evidence type="ECO:0000256" key="5">
    <source>
        <dbReference type="ARBA" id="ARBA00017171"/>
    </source>
</evidence>
<dbReference type="AlphaFoldDB" id="A0A3S8RRR3"/>
<feature type="transmembrane region" description="Helical" evidence="16">
    <location>
        <begin position="148"/>
        <end position="168"/>
    </location>
</feature>
<dbReference type="PANTHER" id="PTHR14269:SF61">
    <property type="entry name" value="CDP-DIACYLGLYCEROL--SERINE O-PHOSPHATIDYLTRANSFERASE"/>
    <property type="match status" value="1"/>
</dbReference>
<evidence type="ECO:0000256" key="4">
    <source>
        <dbReference type="ARBA" id="ARBA00013174"/>
    </source>
</evidence>
<name>A0A3S8RRR3_9BACL</name>
<dbReference type="GO" id="GO:0016020">
    <property type="term" value="C:membrane"/>
    <property type="evidence" value="ECO:0007669"/>
    <property type="project" value="InterPro"/>
</dbReference>
<dbReference type="InterPro" id="IPR000462">
    <property type="entry name" value="CDP-OH_P_trans"/>
</dbReference>
<feature type="transmembrane region" description="Helical" evidence="16">
    <location>
        <begin position="124"/>
        <end position="142"/>
    </location>
</feature>
<protein>
    <recommendedName>
        <fullName evidence="5">CDP-diacylglycerol--serine O-phosphatidyltransferase</fullName>
        <ecNumber evidence="4">2.7.8.8</ecNumber>
    </recommendedName>
    <alternativeName>
        <fullName evidence="14">Phosphatidylserine synthase</fullName>
    </alternativeName>
</protein>
<keyword evidence="7 15" id="KW-0808">Transferase</keyword>
<evidence type="ECO:0000256" key="16">
    <source>
        <dbReference type="SAM" id="Phobius"/>
    </source>
</evidence>
<dbReference type="PANTHER" id="PTHR14269">
    <property type="entry name" value="CDP-DIACYLGLYCEROL--GLYCEROL-3-PHOSPHATE 3-PHOSPHATIDYLTRANSFERASE-RELATED"/>
    <property type="match status" value="1"/>
</dbReference>
<dbReference type="InterPro" id="IPR050324">
    <property type="entry name" value="CDP-alcohol_PTase-I"/>
</dbReference>
<organism evidence="17 18">
    <name type="scientific">Paenibacillus lentus</name>
    <dbReference type="NCBI Taxonomy" id="1338368"/>
    <lineage>
        <taxon>Bacteria</taxon>
        <taxon>Bacillati</taxon>
        <taxon>Bacillota</taxon>
        <taxon>Bacilli</taxon>
        <taxon>Bacillales</taxon>
        <taxon>Paenibacillaceae</taxon>
        <taxon>Paenibacillus</taxon>
    </lineage>
</organism>
<proteinExistence type="inferred from homology"/>
<evidence type="ECO:0000256" key="8">
    <source>
        <dbReference type="ARBA" id="ARBA00022692"/>
    </source>
</evidence>
<evidence type="ECO:0000256" key="11">
    <source>
        <dbReference type="ARBA" id="ARBA00023136"/>
    </source>
</evidence>
<evidence type="ECO:0000313" key="18">
    <source>
        <dbReference type="Proteomes" id="UP000273145"/>
    </source>
</evidence>
<dbReference type="PROSITE" id="PS00379">
    <property type="entry name" value="CDP_ALCOHOL_P_TRANSF"/>
    <property type="match status" value="1"/>
</dbReference>
<feature type="transmembrane region" description="Helical" evidence="16">
    <location>
        <begin position="91"/>
        <end position="112"/>
    </location>
</feature>
<keyword evidence="12" id="KW-0594">Phospholipid biosynthesis</keyword>
<dbReference type="InterPro" id="IPR048254">
    <property type="entry name" value="CDP_ALCOHOL_P_TRANSF_CS"/>
</dbReference>
<keyword evidence="9 16" id="KW-1133">Transmembrane helix</keyword>
<reference evidence="17 18" key="1">
    <citation type="submission" date="2018-11" db="EMBL/GenBank/DDBJ databases">
        <title>Genome sequencing of Paenibacillus lentus DSM25539(T).</title>
        <authorList>
            <person name="Kook J.-K."/>
            <person name="Park S.-N."/>
            <person name="Lim Y.K."/>
        </authorList>
    </citation>
    <scope>NUCLEOTIDE SEQUENCE [LARGE SCALE GENOMIC DNA]</scope>
    <source>
        <strain evidence="17 18">DSM 25539</strain>
    </source>
</reference>
<evidence type="ECO:0000313" key="17">
    <source>
        <dbReference type="EMBL" id="AZK45651.1"/>
    </source>
</evidence>
<accession>A0A3S8RRR3</accession>
<keyword evidence="11 16" id="KW-0472">Membrane</keyword>
<keyword evidence="13" id="KW-1208">Phospholipid metabolism</keyword>